<evidence type="ECO:0000256" key="1">
    <source>
        <dbReference type="ARBA" id="ARBA00022448"/>
    </source>
</evidence>
<dbReference type="FunFam" id="3.40.50.300:FF:000032">
    <property type="entry name" value="Export ABC transporter ATP-binding protein"/>
    <property type="match status" value="1"/>
</dbReference>
<sequence>MRSTIIKAESINKVVSTKSESLTILKNVSLDIYQGETVAIVGTSGAGKTTLMTLLAGLDRPSEGRISLLGNTISELDDEERAAIRSQNVGFVFQSFLLIPSLTALDNVTLPCLLRGEKEDQKQALRLLDSVGLKDRADHLPSQLSGGEQQRVSIARAFMTNPDVLFADEPTGNLDQKTAQKVVELLFDLNAKHGTTLVLVTHDLALADKCDRVLLMNNGTLKESTDEQ</sequence>
<dbReference type="InterPro" id="IPR003439">
    <property type="entry name" value="ABC_transporter-like_ATP-bd"/>
</dbReference>
<dbReference type="InterPro" id="IPR003593">
    <property type="entry name" value="AAA+_ATPase"/>
</dbReference>
<dbReference type="GO" id="GO:0005524">
    <property type="term" value="F:ATP binding"/>
    <property type="evidence" value="ECO:0007669"/>
    <property type="project" value="UniProtKB-KW"/>
</dbReference>
<dbReference type="GO" id="GO:0016887">
    <property type="term" value="F:ATP hydrolysis activity"/>
    <property type="evidence" value="ECO:0007669"/>
    <property type="project" value="InterPro"/>
</dbReference>
<dbReference type="PROSITE" id="PS50893">
    <property type="entry name" value="ABC_TRANSPORTER_2"/>
    <property type="match status" value="1"/>
</dbReference>
<dbReference type="Gene3D" id="3.40.50.300">
    <property type="entry name" value="P-loop containing nucleotide triphosphate hydrolases"/>
    <property type="match status" value="1"/>
</dbReference>
<dbReference type="InterPro" id="IPR017911">
    <property type="entry name" value="MacB-like_ATP-bd"/>
</dbReference>
<evidence type="ECO:0000313" key="7">
    <source>
        <dbReference type="Proteomes" id="UP001139488"/>
    </source>
</evidence>
<dbReference type="EMBL" id="JAJNNZ010000006">
    <property type="protein sequence ID" value="MCJ2377144.1"/>
    <property type="molecule type" value="Genomic_DNA"/>
</dbReference>
<feature type="domain" description="ABC transporter" evidence="5">
    <location>
        <begin position="6"/>
        <end position="228"/>
    </location>
</feature>
<dbReference type="Proteomes" id="UP001139488">
    <property type="component" value="Unassembled WGS sequence"/>
</dbReference>
<keyword evidence="2" id="KW-0547">Nucleotide-binding</keyword>
<dbReference type="PANTHER" id="PTHR42798">
    <property type="entry name" value="LIPOPROTEIN-RELEASING SYSTEM ATP-BINDING PROTEIN LOLD"/>
    <property type="match status" value="1"/>
</dbReference>
<comment type="similarity">
    <text evidence="4">Belongs to the ABC transporter superfamily. Macrolide exporter (TC 3.A.1.122) family.</text>
</comment>
<organism evidence="6 7">
    <name type="scientific">Vibrio gelatinilyticus</name>
    <dbReference type="NCBI Taxonomy" id="2893468"/>
    <lineage>
        <taxon>Bacteria</taxon>
        <taxon>Pseudomonadati</taxon>
        <taxon>Pseudomonadota</taxon>
        <taxon>Gammaproteobacteria</taxon>
        <taxon>Vibrionales</taxon>
        <taxon>Vibrionaceae</taxon>
        <taxon>Vibrio</taxon>
    </lineage>
</organism>
<accession>A0A9X1WI93</accession>
<evidence type="ECO:0000259" key="5">
    <source>
        <dbReference type="PROSITE" id="PS50893"/>
    </source>
</evidence>
<dbReference type="SMART" id="SM00382">
    <property type="entry name" value="AAA"/>
    <property type="match status" value="1"/>
</dbReference>
<keyword evidence="1" id="KW-0813">Transport</keyword>
<dbReference type="CDD" id="cd03255">
    <property type="entry name" value="ABC_MJ0796_LolCDE_FtsE"/>
    <property type="match status" value="1"/>
</dbReference>
<keyword evidence="3 6" id="KW-0067">ATP-binding</keyword>
<dbReference type="SUPFAM" id="SSF52540">
    <property type="entry name" value="P-loop containing nucleoside triphosphate hydrolases"/>
    <property type="match status" value="1"/>
</dbReference>
<name>A0A9X1WI93_9VIBR</name>
<evidence type="ECO:0000313" key="6">
    <source>
        <dbReference type="EMBL" id="MCJ2377144.1"/>
    </source>
</evidence>
<protein>
    <submittedName>
        <fullName evidence="6">ABC transporter ATP-binding protein</fullName>
    </submittedName>
</protein>
<dbReference type="InterPro" id="IPR017871">
    <property type="entry name" value="ABC_transporter-like_CS"/>
</dbReference>
<dbReference type="RefSeq" id="WP_244357082.1">
    <property type="nucleotide sequence ID" value="NZ_JAJNNZ010000006.1"/>
</dbReference>
<reference evidence="6" key="1">
    <citation type="submission" date="2021-11" db="EMBL/GenBank/DDBJ databases">
        <title>Vibrio ZSDE26 sp. nov. and Vibrio ZSDZ34 sp. nov., isolated from coastal seawater in Qingdao.</title>
        <authorList>
            <person name="Zhang P."/>
        </authorList>
    </citation>
    <scope>NUCLEOTIDE SEQUENCE</scope>
    <source>
        <strain evidence="6">ZSDZ34</strain>
    </source>
</reference>
<evidence type="ECO:0000256" key="2">
    <source>
        <dbReference type="ARBA" id="ARBA00022741"/>
    </source>
</evidence>
<dbReference type="Pfam" id="PF00005">
    <property type="entry name" value="ABC_tran"/>
    <property type="match status" value="1"/>
</dbReference>
<keyword evidence="7" id="KW-1185">Reference proteome</keyword>
<dbReference type="InterPro" id="IPR027417">
    <property type="entry name" value="P-loop_NTPase"/>
</dbReference>
<gene>
    <name evidence="6" type="ORF">LNL84_09920</name>
</gene>
<dbReference type="PROSITE" id="PS00211">
    <property type="entry name" value="ABC_TRANSPORTER_1"/>
    <property type="match status" value="1"/>
</dbReference>
<evidence type="ECO:0000256" key="3">
    <source>
        <dbReference type="ARBA" id="ARBA00022840"/>
    </source>
</evidence>
<evidence type="ECO:0000256" key="4">
    <source>
        <dbReference type="ARBA" id="ARBA00038388"/>
    </source>
</evidence>
<dbReference type="AlphaFoldDB" id="A0A9X1WI93"/>
<dbReference type="GO" id="GO:1902495">
    <property type="term" value="C:transmembrane transporter complex"/>
    <property type="evidence" value="ECO:0007669"/>
    <property type="project" value="UniProtKB-ARBA"/>
</dbReference>
<comment type="caution">
    <text evidence="6">The sequence shown here is derived from an EMBL/GenBank/DDBJ whole genome shotgun (WGS) entry which is preliminary data.</text>
</comment>
<dbReference type="PANTHER" id="PTHR42798:SF2">
    <property type="entry name" value="ABC TRANSPORTER ATP-BINDING PROTEIN MG467-RELATED"/>
    <property type="match status" value="1"/>
</dbReference>
<dbReference type="GO" id="GO:0022857">
    <property type="term" value="F:transmembrane transporter activity"/>
    <property type="evidence" value="ECO:0007669"/>
    <property type="project" value="UniProtKB-ARBA"/>
</dbReference>
<proteinExistence type="inferred from homology"/>